<sequence length="841" mass="91576">MHHRSVQHYRACHWSKTMSIIAPFLLVILAAGIAAYHRMRLATWVAISACVLVACWLLGANLTATIVAAALVVLISAPVLLPFLRKPLLTTPLMGFFRKVLPPLSQTERIALETGSVGFEGELFTGDPDWQKLLNYPKPQLTAEEQAFLDGPVEELCKMINDWEITHVHADLPPELWDFIKKNKFFGMIIPKQYGGLGFSALAHHKVIQKLSSISSVVSSTVGVPNSLGPGELLLHYGTPEQKDYYLPRLAVGAEVPCFGLTGPFAGSDATSIPDYGIVCKGEWNGANVLGVKLTFDKRYITLAPVASLIGLAFRAYDPDGLIGDKKDIGITLALLPRETPGVEIGRRHFPLNSPFQNGPIHGEEVFIPLSQLIGGVEMVGKGWNMLNECLAVGRSITLPSTASGGSKAAAVVTGAYARIRKQFGLSVGRFEGVEEALARIGGKAYAISALSQATAAAVDRGDVPSVPSAIAKYHCTTMGREVVSDMMDVIGGKGIILGPRNFAGRAWQAAPIGVTVEGANIMTRSLLIFGQGAILCHPWVLKEMQAAQDPDTRRGLEQFDQSLFGHIRFGISNAVRSFWFGLTGARLGAAPGDAYTRRFFRKLDRYSANLALMADVSMLMLGGKLKFKESLSGRLGDVLSHIYMTSAILKRYHDEGAPASDQPLLAWAFHDSVHKIETALSAALRNFPIRPVGWLMWVLIFPLGRRAEAPGDRLGHRVASLLMTPNEARDRLAKGVFLTPCANNPGGRIASYLTKAVMAEPVERKFLKALKTKGIEALDFPAQLDEAVAEGVISMEERKLLEELREIMMDTITVDDFDPHELRAASFYDKPQVQQPREAA</sequence>
<comment type="similarity">
    <text evidence="3">Belongs to the acyl-CoA dehydrogenase family.</text>
</comment>
<dbReference type="Gene3D" id="2.40.110.10">
    <property type="entry name" value="Butyryl-CoA Dehydrogenase, subunit A, domain 2"/>
    <property type="match status" value="1"/>
</dbReference>
<dbReference type="Pfam" id="PF09317">
    <property type="entry name" value="ACDH_C"/>
    <property type="match status" value="1"/>
</dbReference>
<dbReference type="GO" id="GO:0004466">
    <property type="term" value="F:long-chain fatty acyl-CoA dehydrogenase activity"/>
    <property type="evidence" value="ECO:0007669"/>
    <property type="project" value="UniProtKB-EC"/>
</dbReference>
<dbReference type="Proteomes" id="UP000052230">
    <property type="component" value="Unassembled WGS sequence"/>
</dbReference>
<evidence type="ECO:0000259" key="17">
    <source>
        <dbReference type="Pfam" id="PF09317"/>
    </source>
</evidence>
<evidence type="ECO:0000313" key="18">
    <source>
        <dbReference type="EMBL" id="CEG17546.1"/>
    </source>
</evidence>
<dbReference type="GO" id="GO:0050660">
    <property type="term" value="F:flavin adenine dinucleotide binding"/>
    <property type="evidence" value="ECO:0007669"/>
    <property type="project" value="InterPro"/>
</dbReference>
<evidence type="ECO:0000256" key="1">
    <source>
        <dbReference type="ARBA" id="ARBA00001974"/>
    </source>
</evidence>
<dbReference type="AlphaFoldDB" id="A0A0U5FGH3"/>
<organism evidence="18 19">
    <name type="scientific">Xanthomonas citri pv. citri</name>
    <dbReference type="NCBI Taxonomy" id="611301"/>
    <lineage>
        <taxon>Bacteria</taxon>
        <taxon>Pseudomonadati</taxon>
        <taxon>Pseudomonadota</taxon>
        <taxon>Gammaproteobacteria</taxon>
        <taxon>Lysobacterales</taxon>
        <taxon>Lysobacteraceae</taxon>
        <taxon>Xanthomonas</taxon>
    </lineage>
</organism>
<comment type="cofactor">
    <cofactor evidence="1">
        <name>FAD</name>
        <dbReference type="ChEBI" id="CHEBI:57692"/>
    </cofactor>
</comment>
<feature type="transmembrane region" description="Helical" evidence="14">
    <location>
        <begin position="41"/>
        <end position="59"/>
    </location>
</feature>
<keyword evidence="9" id="KW-0276">Fatty acid metabolism</keyword>
<dbReference type="InterPro" id="IPR046373">
    <property type="entry name" value="Acyl-CoA_Oxase/DH_mid-dom_sf"/>
</dbReference>
<dbReference type="InterPro" id="IPR013786">
    <property type="entry name" value="AcylCoA_DH/ox_N"/>
</dbReference>
<feature type="transmembrane region" description="Helical" evidence="14">
    <location>
        <begin position="65"/>
        <end position="84"/>
    </location>
</feature>
<keyword evidence="8" id="KW-0274">FAD</keyword>
<dbReference type="FunFam" id="1.20.140.10:FF:000009">
    <property type="entry name" value="Acyl-CoA dehydrogenase"/>
    <property type="match status" value="1"/>
</dbReference>
<name>A0A0U5FGH3_XANCI</name>
<dbReference type="PANTHER" id="PTHR48083:SF18">
    <property type="entry name" value="ACYL-COENZYME A DEHYDROGENASE"/>
    <property type="match status" value="1"/>
</dbReference>
<dbReference type="GO" id="GO:0005737">
    <property type="term" value="C:cytoplasm"/>
    <property type="evidence" value="ECO:0007669"/>
    <property type="project" value="TreeGrafter"/>
</dbReference>
<evidence type="ECO:0000256" key="3">
    <source>
        <dbReference type="ARBA" id="ARBA00009347"/>
    </source>
</evidence>
<evidence type="ECO:0000256" key="8">
    <source>
        <dbReference type="ARBA" id="ARBA00022827"/>
    </source>
</evidence>
<comment type="pathway">
    <text evidence="2">Lipid metabolism; fatty acid beta-oxidation.</text>
</comment>
<keyword evidence="10 18" id="KW-0560">Oxidoreductase</keyword>
<accession>A0A0U5FGH3</accession>
<keyword evidence="14" id="KW-0472">Membrane</keyword>
<keyword evidence="14" id="KW-0812">Transmembrane</keyword>
<gene>
    <name evidence="18" type="primary">fadE</name>
    <name evidence="18" type="ORF">XAC3562_630008</name>
</gene>
<dbReference type="InterPro" id="IPR009075">
    <property type="entry name" value="AcylCo_DH/oxidase_C"/>
</dbReference>
<comment type="catalytic activity">
    <reaction evidence="13">
        <text>a long-chain 2,3-saturated fatty acyl-CoA + oxidized [electron-transfer flavoprotein] + H(+) = a long-chain (2E)-enoyl-CoA + reduced [electron-transfer flavoprotein]</text>
        <dbReference type="Rhea" id="RHEA:17721"/>
        <dbReference type="Rhea" id="RHEA-COMP:10685"/>
        <dbReference type="Rhea" id="RHEA-COMP:10686"/>
        <dbReference type="ChEBI" id="CHEBI:15378"/>
        <dbReference type="ChEBI" id="CHEBI:57692"/>
        <dbReference type="ChEBI" id="CHEBI:58307"/>
        <dbReference type="ChEBI" id="CHEBI:83721"/>
        <dbReference type="ChEBI" id="CHEBI:83727"/>
        <dbReference type="EC" id="1.3.8.8"/>
    </reaction>
</comment>
<dbReference type="Gene3D" id="1.20.140.10">
    <property type="entry name" value="Butyryl-CoA Dehydrogenase, subunit A, domain 3"/>
    <property type="match status" value="1"/>
</dbReference>
<keyword evidence="14" id="KW-1133">Transmembrane helix</keyword>
<reference evidence="18 19" key="1">
    <citation type="submission" date="2014-09" db="EMBL/GenBank/DDBJ databases">
        <authorList>
            <person name="Regsiter A."/>
        </authorList>
    </citation>
    <scope>NUCLEOTIDE SEQUENCE [LARGE SCALE GENOMIC DNA]</scope>
</reference>
<feature type="transmembrane region" description="Helical" evidence="14">
    <location>
        <begin position="20"/>
        <end position="36"/>
    </location>
</feature>
<comment type="caution">
    <text evidence="18">The sequence shown here is derived from an EMBL/GenBank/DDBJ whole genome shotgun (WGS) entry which is preliminary data.</text>
</comment>
<dbReference type="GO" id="GO:0033539">
    <property type="term" value="P:fatty acid beta-oxidation using acyl-CoA dehydrogenase"/>
    <property type="evidence" value="ECO:0007669"/>
    <property type="project" value="InterPro"/>
</dbReference>
<evidence type="ECO:0000256" key="4">
    <source>
        <dbReference type="ARBA" id="ARBA00012033"/>
    </source>
</evidence>
<dbReference type="UniPathway" id="UPA00659"/>
<evidence type="ECO:0000256" key="14">
    <source>
        <dbReference type="SAM" id="Phobius"/>
    </source>
</evidence>
<dbReference type="EC" id="1.3.8.7" evidence="4"/>
<dbReference type="InterPro" id="IPR009100">
    <property type="entry name" value="AcylCoA_DH/oxidase_NM_dom_sf"/>
</dbReference>
<dbReference type="Pfam" id="PF02771">
    <property type="entry name" value="Acyl-CoA_dh_N"/>
    <property type="match status" value="1"/>
</dbReference>
<dbReference type="Gene3D" id="1.10.540.10">
    <property type="entry name" value="Acyl-CoA dehydrogenase/oxidase, N-terminal domain"/>
    <property type="match status" value="1"/>
</dbReference>
<comment type="catalytic activity">
    <reaction evidence="12">
        <text>a medium-chain 2,3-saturated fatty acyl-CoA + oxidized [electron-transfer flavoprotein] + H(+) = a medium-chain (2E)-enoyl-CoA + reduced [electron-transfer flavoprotein]</text>
        <dbReference type="Rhea" id="RHEA:14477"/>
        <dbReference type="Rhea" id="RHEA-COMP:10685"/>
        <dbReference type="Rhea" id="RHEA-COMP:10686"/>
        <dbReference type="ChEBI" id="CHEBI:15378"/>
        <dbReference type="ChEBI" id="CHEBI:57692"/>
        <dbReference type="ChEBI" id="CHEBI:58307"/>
        <dbReference type="ChEBI" id="CHEBI:83723"/>
        <dbReference type="ChEBI" id="CHEBI:83726"/>
        <dbReference type="EC" id="1.3.8.7"/>
    </reaction>
</comment>
<dbReference type="InterPro" id="IPR037069">
    <property type="entry name" value="AcylCoA_DH/ox_N_sf"/>
</dbReference>
<feature type="domain" description="Acyl-CoA dehydrogenase/oxidase C-terminal" evidence="15">
    <location>
        <begin position="381"/>
        <end position="526"/>
    </location>
</feature>
<dbReference type="NCBIfam" id="NF007000">
    <property type="entry name" value="PRK09463.1"/>
    <property type="match status" value="1"/>
</dbReference>
<keyword evidence="11" id="KW-0443">Lipid metabolism</keyword>
<evidence type="ECO:0000259" key="16">
    <source>
        <dbReference type="Pfam" id="PF02771"/>
    </source>
</evidence>
<dbReference type="InterPro" id="IPR015396">
    <property type="entry name" value="FadE_C"/>
</dbReference>
<keyword evidence="19" id="KW-1185">Reference proteome</keyword>
<dbReference type="SUPFAM" id="SSF56645">
    <property type="entry name" value="Acyl-CoA dehydrogenase NM domain-like"/>
    <property type="match status" value="1"/>
</dbReference>
<evidence type="ECO:0000256" key="11">
    <source>
        <dbReference type="ARBA" id="ARBA00023098"/>
    </source>
</evidence>
<feature type="domain" description="Acyl-CoA dehydrogenase C-terminal bacterial-type" evidence="17">
    <location>
        <begin position="535"/>
        <end position="818"/>
    </location>
</feature>
<evidence type="ECO:0000256" key="2">
    <source>
        <dbReference type="ARBA" id="ARBA00005005"/>
    </source>
</evidence>
<keyword evidence="7" id="KW-0285">Flavoprotein</keyword>
<evidence type="ECO:0000256" key="13">
    <source>
        <dbReference type="ARBA" id="ARBA00049247"/>
    </source>
</evidence>
<dbReference type="SUPFAM" id="SSF47203">
    <property type="entry name" value="Acyl-CoA dehydrogenase C-terminal domain-like"/>
    <property type="match status" value="1"/>
</dbReference>
<dbReference type="GO" id="GO:0070991">
    <property type="term" value="F:medium-chain fatty acyl-CoA dehydrogenase activity"/>
    <property type="evidence" value="ECO:0007669"/>
    <property type="project" value="UniProtKB-EC"/>
</dbReference>
<dbReference type="NCBIfam" id="NF009586">
    <property type="entry name" value="PRK13026.1"/>
    <property type="match status" value="1"/>
</dbReference>
<evidence type="ECO:0000256" key="6">
    <source>
        <dbReference type="ARBA" id="ARBA00020144"/>
    </source>
</evidence>
<dbReference type="InterPro" id="IPR036250">
    <property type="entry name" value="AcylCo_DH-like_C"/>
</dbReference>
<evidence type="ECO:0000256" key="10">
    <source>
        <dbReference type="ARBA" id="ARBA00023002"/>
    </source>
</evidence>
<dbReference type="Pfam" id="PF00441">
    <property type="entry name" value="Acyl-CoA_dh_1"/>
    <property type="match status" value="1"/>
</dbReference>
<evidence type="ECO:0000256" key="5">
    <source>
        <dbReference type="ARBA" id="ARBA00012040"/>
    </source>
</evidence>
<feature type="domain" description="Acyl-CoA dehydrogenase/oxidase N-terminal" evidence="16">
    <location>
        <begin position="155"/>
        <end position="253"/>
    </location>
</feature>
<evidence type="ECO:0000256" key="9">
    <source>
        <dbReference type="ARBA" id="ARBA00022832"/>
    </source>
</evidence>
<dbReference type="CDD" id="cd00567">
    <property type="entry name" value="ACAD"/>
    <property type="match status" value="1"/>
</dbReference>
<evidence type="ECO:0000313" key="19">
    <source>
        <dbReference type="Proteomes" id="UP000052230"/>
    </source>
</evidence>
<dbReference type="FunFam" id="2.40.110.10:FF:000010">
    <property type="entry name" value="Acyl-CoA dehydrogenase"/>
    <property type="match status" value="1"/>
</dbReference>
<dbReference type="FunFam" id="1.10.540.10:FF:000004">
    <property type="entry name" value="Acyl-CoA dehydrogenase"/>
    <property type="match status" value="1"/>
</dbReference>
<evidence type="ECO:0000256" key="12">
    <source>
        <dbReference type="ARBA" id="ARBA00047882"/>
    </source>
</evidence>
<evidence type="ECO:0000256" key="7">
    <source>
        <dbReference type="ARBA" id="ARBA00022630"/>
    </source>
</evidence>
<dbReference type="EC" id="1.3.8.8" evidence="5"/>
<dbReference type="InterPro" id="IPR050741">
    <property type="entry name" value="Acyl-CoA_dehydrogenase"/>
</dbReference>
<protein>
    <recommendedName>
        <fullName evidence="6">Acyl-coenzyme A dehydrogenase</fullName>
        <ecNumber evidence="4">1.3.8.7</ecNumber>
        <ecNumber evidence="5">1.3.8.8</ecNumber>
    </recommendedName>
</protein>
<dbReference type="EMBL" id="CCXZ01000159">
    <property type="protein sequence ID" value="CEG17546.1"/>
    <property type="molecule type" value="Genomic_DNA"/>
</dbReference>
<dbReference type="PANTHER" id="PTHR48083">
    <property type="entry name" value="MEDIUM-CHAIN SPECIFIC ACYL-COA DEHYDROGENASE, MITOCHONDRIAL-RELATED"/>
    <property type="match status" value="1"/>
</dbReference>
<proteinExistence type="inferred from homology"/>
<evidence type="ECO:0000259" key="15">
    <source>
        <dbReference type="Pfam" id="PF00441"/>
    </source>
</evidence>